<dbReference type="Pfam" id="PF04463">
    <property type="entry name" value="2-thiour_desulf"/>
    <property type="match status" value="1"/>
</dbReference>
<dbReference type="InterPro" id="IPR007553">
    <property type="entry name" value="2-thiour_desulf"/>
</dbReference>
<protein>
    <submittedName>
        <fullName evidence="1">Uncharacterized protein TCIL3000_11_5620</fullName>
    </submittedName>
</protein>
<reference evidence="1" key="1">
    <citation type="journal article" date="2012" name="Proc. Natl. Acad. Sci. U.S.A.">
        <title>Antigenic diversity is generated by distinct evolutionary mechanisms in African trypanosome species.</title>
        <authorList>
            <person name="Jackson A.P."/>
            <person name="Berry A."/>
            <person name="Aslett M."/>
            <person name="Allison H.C."/>
            <person name="Burton P."/>
            <person name="Vavrova-Anderson J."/>
            <person name="Brown R."/>
            <person name="Browne H."/>
            <person name="Corton N."/>
            <person name="Hauser H."/>
            <person name="Gamble J."/>
            <person name="Gilderthorp R."/>
            <person name="Marcello L."/>
            <person name="McQuillan J."/>
            <person name="Otto T.D."/>
            <person name="Quail M.A."/>
            <person name="Sanders M.J."/>
            <person name="van Tonder A."/>
            <person name="Ginger M.L."/>
            <person name="Field M.C."/>
            <person name="Barry J.D."/>
            <person name="Hertz-Fowler C."/>
            <person name="Berriman M."/>
        </authorList>
    </citation>
    <scope>NUCLEOTIDE SEQUENCE</scope>
    <source>
        <strain evidence="1">IL3000</strain>
    </source>
</reference>
<proteinExistence type="predicted"/>
<organism evidence="1">
    <name type="scientific">Trypanosoma congolense (strain IL3000)</name>
    <dbReference type="NCBI Taxonomy" id="1068625"/>
    <lineage>
        <taxon>Eukaryota</taxon>
        <taxon>Discoba</taxon>
        <taxon>Euglenozoa</taxon>
        <taxon>Kinetoplastea</taxon>
        <taxon>Metakinetoplastina</taxon>
        <taxon>Trypanosomatida</taxon>
        <taxon>Trypanosomatidae</taxon>
        <taxon>Trypanosoma</taxon>
        <taxon>Nannomonas</taxon>
    </lineage>
</organism>
<dbReference type="AlphaFoldDB" id="G0V0H7"/>
<evidence type="ECO:0000313" key="1">
    <source>
        <dbReference type="EMBL" id="CCC95148.1"/>
    </source>
</evidence>
<sequence>MCLSTYPSLCGLDIRMLLKAYLRQGACSSPSSEQVIMTNRPVLLVSACLLGEPVNYRGVGRASHQQRCTPVGFLVDFLSRQHDLLDCIAVCPEMDLLGLPSPRPPLRLLRDPQTGRRSLVACGASVLDIPLLPNTLTSRDNVEGRLGCVPHRDPRLVDELTCRKLSGVHGCLFKARSPSCGVGDARLYSSVSGGVYSEVDGFFVESFLRPSLHSFDVPLPLVSDHQLFFDGEEFHQHRRTTRRRNSCGVLAFLSNILTRFMSCGSRGAICASNK</sequence>
<dbReference type="EMBL" id="HE575324">
    <property type="protein sequence ID" value="CCC95148.1"/>
    <property type="molecule type" value="Genomic_DNA"/>
</dbReference>
<gene>
    <name evidence="1" type="ORF">TCIL3000_11_5620</name>
</gene>
<dbReference type="PANTHER" id="PTHR30087:SF0">
    <property type="entry name" value="INNER MEMBRANE PROTEIN"/>
    <property type="match status" value="1"/>
</dbReference>
<accession>G0V0H7</accession>
<dbReference type="PANTHER" id="PTHR30087">
    <property type="entry name" value="INNER MEMBRANE PROTEIN"/>
    <property type="match status" value="1"/>
</dbReference>
<name>G0V0H7_TRYCI</name>
<dbReference type="VEuPathDB" id="TriTrypDB:TcIL3000.11.5620"/>